<organism evidence="2 3">
    <name type="scientific">Acrobeloides nanus</name>
    <dbReference type="NCBI Taxonomy" id="290746"/>
    <lineage>
        <taxon>Eukaryota</taxon>
        <taxon>Metazoa</taxon>
        <taxon>Ecdysozoa</taxon>
        <taxon>Nematoda</taxon>
        <taxon>Chromadorea</taxon>
        <taxon>Rhabditida</taxon>
        <taxon>Tylenchina</taxon>
        <taxon>Cephalobomorpha</taxon>
        <taxon>Cephaloboidea</taxon>
        <taxon>Cephalobidae</taxon>
        <taxon>Acrobeloides</taxon>
    </lineage>
</organism>
<keyword evidence="1" id="KW-0472">Membrane</keyword>
<protein>
    <submittedName>
        <fullName evidence="3">Uncharacterized protein</fullName>
    </submittedName>
</protein>
<name>A0A914DLK0_9BILA</name>
<keyword evidence="1" id="KW-0812">Transmembrane</keyword>
<feature type="transmembrane region" description="Helical" evidence="1">
    <location>
        <begin position="185"/>
        <end position="202"/>
    </location>
</feature>
<dbReference type="Proteomes" id="UP000887540">
    <property type="component" value="Unplaced"/>
</dbReference>
<dbReference type="WBParaSite" id="ACRNAN_scaffold2998.g29166.t1">
    <property type="protein sequence ID" value="ACRNAN_scaffold2998.g29166.t1"/>
    <property type="gene ID" value="ACRNAN_scaffold2998.g29166"/>
</dbReference>
<sequence>MVKNEPCETSPCNYEIQIYSHHLCTHPAFLPYLLKTTPIPSTPRPTLEIYGKEKEITWKRNPFTDTPKETTGLPYWTRYRATSARDSWRYYTQRTKDWRNNWYASTPEPVYYRSTWDSWRYYTQRTQDWLNNWYASTPEPVYYRSTWDSWRYYTQRTQDWLNNWYASTPEPVYYRSNSEFEIPPWVGYLVFGVVMWILGFASQKYMCRNKDRVLWPRAEGYNKISTITT</sequence>
<evidence type="ECO:0000256" key="1">
    <source>
        <dbReference type="SAM" id="Phobius"/>
    </source>
</evidence>
<accession>A0A914DLK0</accession>
<reference evidence="3" key="1">
    <citation type="submission" date="2022-11" db="UniProtKB">
        <authorList>
            <consortium name="WormBaseParasite"/>
        </authorList>
    </citation>
    <scope>IDENTIFICATION</scope>
</reference>
<keyword evidence="1" id="KW-1133">Transmembrane helix</keyword>
<proteinExistence type="predicted"/>
<keyword evidence="2" id="KW-1185">Reference proteome</keyword>
<evidence type="ECO:0000313" key="2">
    <source>
        <dbReference type="Proteomes" id="UP000887540"/>
    </source>
</evidence>
<dbReference type="AlphaFoldDB" id="A0A914DLK0"/>
<evidence type="ECO:0000313" key="3">
    <source>
        <dbReference type="WBParaSite" id="ACRNAN_scaffold2998.g29166.t1"/>
    </source>
</evidence>